<feature type="transmembrane region" description="Helical" evidence="2">
    <location>
        <begin position="553"/>
        <end position="574"/>
    </location>
</feature>
<evidence type="ECO:0000313" key="3">
    <source>
        <dbReference type="EMBL" id="TDL18739.1"/>
    </source>
</evidence>
<feature type="compositionally biased region" description="Polar residues" evidence="1">
    <location>
        <begin position="33"/>
        <end position="42"/>
    </location>
</feature>
<dbReference type="VEuPathDB" id="FungiDB:BD410DRAFT_842607"/>
<evidence type="ECO:0000256" key="2">
    <source>
        <dbReference type="SAM" id="Phobius"/>
    </source>
</evidence>
<dbReference type="Proteomes" id="UP000294933">
    <property type="component" value="Unassembled WGS sequence"/>
</dbReference>
<protein>
    <recommendedName>
        <fullName evidence="5">Transmembrane protein</fullName>
    </recommendedName>
</protein>
<reference evidence="3 4" key="1">
    <citation type="submission" date="2018-06" db="EMBL/GenBank/DDBJ databases">
        <title>A transcriptomic atlas of mushroom development highlights an independent origin of complex multicellularity.</title>
        <authorList>
            <consortium name="DOE Joint Genome Institute"/>
            <person name="Krizsan K."/>
            <person name="Almasi E."/>
            <person name="Merenyi Z."/>
            <person name="Sahu N."/>
            <person name="Viragh M."/>
            <person name="Koszo T."/>
            <person name="Mondo S."/>
            <person name="Kiss B."/>
            <person name="Balint B."/>
            <person name="Kues U."/>
            <person name="Barry K."/>
            <person name="Hegedus J.C."/>
            <person name="Henrissat B."/>
            <person name="Johnson J."/>
            <person name="Lipzen A."/>
            <person name="Ohm R."/>
            <person name="Nagy I."/>
            <person name="Pangilinan J."/>
            <person name="Yan J."/>
            <person name="Xiong Y."/>
            <person name="Grigoriev I.V."/>
            <person name="Hibbett D.S."/>
            <person name="Nagy L.G."/>
        </authorList>
    </citation>
    <scope>NUCLEOTIDE SEQUENCE [LARGE SCALE GENOMIC DNA]</scope>
    <source>
        <strain evidence="3 4">SZMC22713</strain>
    </source>
</reference>
<feature type="transmembrane region" description="Helical" evidence="2">
    <location>
        <begin position="248"/>
        <end position="269"/>
    </location>
</feature>
<dbReference type="OrthoDB" id="3198553at2759"/>
<accession>A0A4Y7PVX1</accession>
<keyword evidence="4" id="KW-1185">Reference proteome</keyword>
<dbReference type="AlphaFoldDB" id="A0A4Y7PVX1"/>
<evidence type="ECO:0000313" key="4">
    <source>
        <dbReference type="Proteomes" id="UP000294933"/>
    </source>
</evidence>
<name>A0A4Y7PVX1_9AGAM</name>
<gene>
    <name evidence="3" type="ORF">BD410DRAFT_842607</name>
</gene>
<feature type="transmembrane region" description="Helical" evidence="2">
    <location>
        <begin position="191"/>
        <end position="216"/>
    </location>
</feature>
<keyword evidence="2" id="KW-0472">Membrane</keyword>
<feature type="compositionally biased region" description="Basic and acidic residues" evidence="1">
    <location>
        <begin position="107"/>
        <end position="119"/>
    </location>
</feature>
<evidence type="ECO:0000256" key="1">
    <source>
        <dbReference type="SAM" id="MobiDB-lite"/>
    </source>
</evidence>
<dbReference type="EMBL" id="ML170204">
    <property type="protein sequence ID" value="TDL18739.1"/>
    <property type="molecule type" value="Genomic_DNA"/>
</dbReference>
<organism evidence="3 4">
    <name type="scientific">Rickenella mellea</name>
    <dbReference type="NCBI Taxonomy" id="50990"/>
    <lineage>
        <taxon>Eukaryota</taxon>
        <taxon>Fungi</taxon>
        <taxon>Dikarya</taxon>
        <taxon>Basidiomycota</taxon>
        <taxon>Agaricomycotina</taxon>
        <taxon>Agaricomycetes</taxon>
        <taxon>Hymenochaetales</taxon>
        <taxon>Rickenellaceae</taxon>
        <taxon>Rickenella</taxon>
    </lineage>
</organism>
<keyword evidence="2" id="KW-1133">Transmembrane helix</keyword>
<feature type="compositionally biased region" description="Polar residues" evidence="1">
    <location>
        <begin position="87"/>
        <end position="99"/>
    </location>
</feature>
<feature type="region of interest" description="Disordered" evidence="1">
    <location>
        <begin position="1"/>
        <end position="127"/>
    </location>
</feature>
<sequence length="627" mass="66787">MITPDTSDDQKSPPRETTVPDPSLAVTPEPLEEQNSSANSPVRTMETGRPPYATVGSSEINALPTLPLTKSPDATVANPAMAEQRGVASSKNSVTSGTGIPNLVKAQDPKTTDPEKQDNAPENLSPKGGAWNWIKSFWADEVKFSHVKMGGFVVIGTCVALAHHFFCNFLSGRPSTSVEFSFLKFTLDLPWALTIGNGLAWLVQFLFTLSIGEVIAQRFWHLLHSKPIDLEKMDDVYQIQTTFWKPSLWHYATTLSVLAAILLAMSATLSTFTSPALSVGPVLLYGPCSLSTVDLGSSELLVAGGSATPALVQLAIRTLESGSYLPPLPSPCGNCTYNVMYTAPALQCSHIDIASSPFLNDSATDIVLWNTTLGQDPNGFGYELFVWLRQGNLATLGNNAEPEIVSCKALNATYYASVGYITGAMVNTTVQIIPYVNNPSGDFTIQQTAFDAMMLALYATVRGTLDLVVTGKSGSASESSLIAYSPVGNFTTASWTINGDLLTVLPSLMQNISIGLLAKSVAADTTSSTLSSVPDGHCSVETFVYQYDRVRLLGVYGIGILVTAICAVVGIYSLRTGKGGSMSFKNMMLAILSPQMTGKEGADVLPSLIRAVNGRFVPAEHPAPVLG</sequence>
<evidence type="ECO:0008006" key="5">
    <source>
        <dbReference type="Google" id="ProtNLM"/>
    </source>
</evidence>
<proteinExistence type="predicted"/>
<feature type="transmembrane region" description="Helical" evidence="2">
    <location>
        <begin position="152"/>
        <end position="171"/>
    </location>
</feature>
<dbReference type="STRING" id="50990.A0A4Y7PVX1"/>
<keyword evidence="2" id="KW-0812">Transmembrane</keyword>